<dbReference type="InterPro" id="IPR050709">
    <property type="entry name" value="Biotin_Carboxyl_Carrier/Decarb"/>
</dbReference>
<dbReference type="InterPro" id="IPR011053">
    <property type="entry name" value="Single_hybrid_motif"/>
</dbReference>
<evidence type="ECO:0000256" key="7">
    <source>
        <dbReference type="ARBA" id="ARBA00023267"/>
    </source>
</evidence>
<accession>A0A179EUY6</accession>
<dbReference type="SUPFAM" id="SSF51230">
    <property type="entry name" value="Single hybrid motif"/>
    <property type="match status" value="1"/>
</dbReference>
<evidence type="ECO:0000256" key="4">
    <source>
        <dbReference type="ARBA" id="ARBA00022832"/>
    </source>
</evidence>
<comment type="function">
    <text evidence="8">This protein is a component of the acetyl coenzyme A carboxylase complex; first, biotin carboxylase catalyzes the carboxylation of the carrier protein and then the transcarboxylase transfers the carboxyl group to form malonyl-CoA.</text>
</comment>
<dbReference type="Proteomes" id="UP000078516">
    <property type="component" value="Unassembled WGS sequence"/>
</dbReference>
<evidence type="ECO:0000313" key="10">
    <source>
        <dbReference type="EMBL" id="OAQ57024.1"/>
    </source>
</evidence>
<evidence type="ECO:0000256" key="1">
    <source>
        <dbReference type="ARBA" id="ARBA00005194"/>
    </source>
</evidence>
<dbReference type="PRINTS" id="PR01071">
    <property type="entry name" value="ACOABIOTINCC"/>
</dbReference>
<dbReference type="GeneID" id="77487613"/>
<dbReference type="Pfam" id="PF00364">
    <property type="entry name" value="Biotin_lipoyl"/>
    <property type="match status" value="1"/>
</dbReference>
<keyword evidence="3 8" id="KW-0444">Lipid biosynthesis</keyword>
<dbReference type="InterPro" id="IPR000089">
    <property type="entry name" value="Biotin_lipoyl"/>
</dbReference>
<sequence length="161" mass="17850">MNISEIKELVTQFDQSSLTEFDLREGQFELYMNKNNTSRGAVTAPQTMEAPAVQPVSAKPEIKADEPVKEQTVVADTKQEIEGIEVKSPIVGVVYLQPSPDKPAYKKVGDQVAKGEIICIIEAMKLMNEITSDFDGEIVEILVENEEVVEFGQPLVKIQPK</sequence>
<dbReference type="RefSeq" id="WP_067480874.1">
    <property type="nucleotide sequence ID" value="NZ_BSWX01000002.1"/>
</dbReference>
<evidence type="ECO:0000256" key="5">
    <source>
        <dbReference type="ARBA" id="ARBA00023098"/>
    </source>
</evidence>
<name>A0A179EUY6_ENTTH</name>
<dbReference type="InterPro" id="IPR001249">
    <property type="entry name" value="AcCoA_biotinCC"/>
</dbReference>
<keyword evidence="6 8" id="KW-0275">Fatty acid biosynthesis</keyword>
<protein>
    <recommendedName>
        <fullName evidence="2 8">Biotin carboxyl carrier protein of acetyl-CoA carboxylase</fullName>
    </recommendedName>
</protein>
<evidence type="ECO:0000256" key="8">
    <source>
        <dbReference type="RuleBase" id="RU364072"/>
    </source>
</evidence>
<keyword evidence="11" id="KW-1185">Reference proteome</keyword>
<dbReference type="GO" id="GO:0009317">
    <property type="term" value="C:acetyl-CoA carboxylase complex"/>
    <property type="evidence" value="ECO:0007669"/>
    <property type="project" value="InterPro"/>
</dbReference>
<dbReference type="PROSITE" id="PS50968">
    <property type="entry name" value="BIOTINYL_LIPOYL"/>
    <property type="match status" value="1"/>
</dbReference>
<proteinExistence type="predicted"/>
<evidence type="ECO:0000256" key="2">
    <source>
        <dbReference type="ARBA" id="ARBA00017562"/>
    </source>
</evidence>
<dbReference type="InterPro" id="IPR001882">
    <property type="entry name" value="Biotin_BS"/>
</dbReference>
<dbReference type="GO" id="GO:0006633">
    <property type="term" value="P:fatty acid biosynthetic process"/>
    <property type="evidence" value="ECO:0007669"/>
    <property type="project" value="UniProtKB-UniPathway"/>
</dbReference>
<feature type="region of interest" description="Disordered" evidence="9">
    <location>
        <begin position="52"/>
        <end position="73"/>
    </location>
</feature>
<evidence type="ECO:0000256" key="9">
    <source>
        <dbReference type="SAM" id="MobiDB-lite"/>
    </source>
</evidence>
<reference evidence="10 11" key="1">
    <citation type="submission" date="2016-04" db="EMBL/GenBank/DDBJ databases">
        <title>Draft genome of an Enterococcus thailandicus strain isolated from bovine feces.</title>
        <authorList>
            <person name="Beukers A.G."/>
            <person name="Zaheer R."/>
            <person name="Goji N."/>
            <person name="Cook S.R."/>
            <person name="Amoako K."/>
            <person name="Chaves A.V."/>
            <person name="Ward M.P."/>
            <person name="Mcallister T.A."/>
        </authorList>
    </citation>
    <scope>NUCLEOTIDE SEQUENCE [LARGE SCALE GENOMIC DNA]</scope>
    <source>
        <strain evidence="10 11">F0711D 46</strain>
    </source>
</reference>
<comment type="caution">
    <text evidence="10">The sequence shown here is derived from an EMBL/GenBank/DDBJ whole genome shotgun (WGS) entry which is preliminary data.</text>
</comment>
<dbReference type="Gene3D" id="2.40.50.100">
    <property type="match status" value="1"/>
</dbReference>
<dbReference type="AlphaFoldDB" id="A0A179EUY6"/>
<feature type="compositionally biased region" description="Basic and acidic residues" evidence="9">
    <location>
        <begin position="60"/>
        <end position="69"/>
    </location>
</feature>
<dbReference type="PANTHER" id="PTHR45266:SF3">
    <property type="entry name" value="OXALOACETATE DECARBOXYLASE ALPHA CHAIN"/>
    <property type="match status" value="1"/>
</dbReference>
<keyword evidence="5 8" id="KW-0443">Lipid metabolism</keyword>
<evidence type="ECO:0000256" key="6">
    <source>
        <dbReference type="ARBA" id="ARBA00023160"/>
    </source>
</evidence>
<dbReference type="NCBIfam" id="TIGR00531">
    <property type="entry name" value="BCCP"/>
    <property type="match status" value="1"/>
</dbReference>
<dbReference type="PROSITE" id="PS00188">
    <property type="entry name" value="BIOTIN"/>
    <property type="match status" value="1"/>
</dbReference>
<dbReference type="PANTHER" id="PTHR45266">
    <property type="entry name" value="OXALOACETATE DECARBOXYLASE ALPHA CHAIN"/>
    <property type="match status" value="1"/>
</dbReference>
<evidence type="ECO:0000313" key="11">
    <source>
        <dbReference type="Proteomes" id="UP000078516"/>
    </source>
</evidence>
<evidence type="ECO:0000256" key="3">
    <source>
        <dbReference type="ARBA" id="ARBA00022516"/>
    </source>
</evidence>
<gene>
    <name evidence="10" type="ORF">A6E74_01215</name>
</gene>
<dbReference type="KEGG" id="eth:CK496_08160"/>
<dbReference type="CDD" id="cd06850">
    <property type="entry name" value="biotinyl_domain"/>
    <property type="match status" value="1"/>
</dbReference>
<comment type="pathway">
    <text evidence="1 8">Lipid metabolism; fatty acid biosynthesis.</text>
</comment>
<dbReference type="UniPathway" id="UPA00094"/>
<dbReference type="GO" id="GO:0003989">
    <property type="term" value="F:acetyl-CoA carboxylase activity"/>
    <property type="evidence" value="ECO:0007669"/>
    <property type="project" value="InterPro"/>
</dbReference>
<dbReference type="EMBL" id="LWMN01000001">
    <property type="protein sequence ID" value="OAQ57024.1"/>
    <property type="molecule type" value="Genomic_DNA"/>
</dbReference>
<keyword evidence="4 8" id="KW-0276">Fatty acid metabolism</keyword>
<keyword evidence="7 8" id="KW-0092">Biotin</keyword>
<organism evidence="10 11">
    <name type="scientific">Enterococcus thailandicus</name>
    <dbReference type="NCBI Taxonomy" id="417368"/>
    <lineage>
        <taxon>Bacteria</taxon>
        <taxon>Bacillati</taxon>
        <taxon>Bacillota</taxon>
        <taxon>Bacilli</taxon>
        <taxon>Lactobacillales</taxon>
        <taxon>Enterococcaceae</taxon>
        <taxon>Enterococcus</taxon>
    </lineage>
</organism>